<dbReference type="CDD" id="cd00051">
    <property type="entry name" value="EFh"/>
    <property type="match status" value="1"/>
</dbReference>
<dbReference type="PIRSF" id="PIRSF037470">
    <property type="entry name" value="Rhomboid"/>
    <property type="match status" value="1"/>
</dbReference>
<feature type="transmembrane region" description="Helical" evidence="9">
    <location>
        <begin position="268"/>
        <end position="288"/>
    </location>
</feature>
<dbReference type="InterPro" id="IPR018247">
    <property type="entry name" value="EF_Hand_1_Ca_BS"/>
</dbReference>
<dbReference type="PANTHER" id="PTHR45840">
    <property type="entry name" value="RHOMBOID-RELATED PROTEIN"/>
    <property type="match status" value="1"/>
</dbReference>
<dbReference type="InterPro" id="IPR017213">
    <property type="entry name" value="Peptidase_S54_rhomboid_met"/>
</dbReference>
<feature type="transmembrane region" description="Helical" evidence="9">
    <location>
        <begin position="330"/>
        <end position="352"/>
    </location>
</feature>
<feature type="transmembrane region" description="Helical" evidence="9">
    <location>
        <begin position="179"/>
        <end position="206"/>
    </location>
</feature>
<sequence length="383" mass="44436">MSQDSSPVRIPLKTRNRTDDYFRGIFNKFDRDRDGFLTIRELNAMIESREYEQDIPIHCVKKIHELHDKDGDRRLDFEEFIEMINNPELSNIFGHYFNRYINWIVPKTTHPSHTVTDGEYEEEYSCYPPAVGMIIISLVEIIFFCIDEATERDSTKYASGPTATYFIYEPYKRYEAWRFVTYMFVHIGVFHLLVNLAVQILLGIPLEMVHRWWRVLVVYFAGVLAGSLATSITDPYVKLAGASGGVYSLITAHIASIIMNWHEMSFPLAQLLVFFIVAGTDIGTAVYYRYVLDKVQSIGYVAHFAGAVAGLLVGINILRNLSVTRAERIIWWVSITIYVFLMAMCIIWNLCWTSYFPTDPYQGKMWQNFQNYQQLNKTGNKFS</sequence>
<dbReference type="AlphaFoldDB" id="A0A9N9QH54"/>
<evidence type="ECO:0000313" key="12">
    <source>
        <dbReference type="Proteomes" id="UP001152799"/>
    </source>
</evidence>
<comment type="subcellular location">
    <subcellularLocation>
        <location evidence="1">Membrane</location>
        <topology evidence="1">Multi-pass membrane protein</topology>
    </subcellularLocation>
</comment>
<dbReference type="OrthoDB" id="418595at2759"/>
<dbReference type="Gene3D" id="1.10.238.10">
    <property type="entry name" value="EF-hand"/>
    <property type="match status" value="1"/>
</dbReference>
<dbReference type="InterPro" id="IPR011992">
    <property type="entry name" value="EF-hand-dom_pair"/>
</dbReference>
<feature type="domain" description="EF-hand" evidence="10">
    <location>
        <begin position="17"/>
        <end position="52"/>
    </location>
</feature>
<organism evidence="11 12">
    <name type="scientific">Ceutorhynchus assimilis</name>
    <name type="common">cabbage seed weevil</name>
    <dbReference type="NCBI Taxonomy" id="467358"/>
    <lineage>
        <taxon>Eukaryota</taxon>
        <taxon>Metazoa</taxon>
        <taxon>Ecdysozoa</taxon>
        <taxon>Arthropoda</taxon>
        <taxon>Hexapoda</taxon>
        <taxon>Insecta</taxon>
        <taxon>Pterygota</taxon>
        <taxon>Neoptera</taxon>
        <taxon>Endopterygota</taxon>
        <taxon>Coleoptera</taxon>
        <taxon>Polyphaga</taxon>
        <taxon>Cucujiformia</taxon>
        <taxon>Curculionidae</taxon>
        <taxon>Ceutorhynchinae</taxon>
        <taxon>Ceutorhynchus</taxon>
    </lineage>
</organism>
<gene>
    <name evidence="11" type="ORF">CEUTPL_LOCUS10667</name>
</gene>
<dbReference type="Pfam" id="PF13499">
    <property type="entry name" value="EF-hand_7"/>
    <property type="match status" value="1"/>
</dbReference>
<keyword evidence="6 9" id="KW-0472">Membrane</keyword>
<name>A0A9N9QH54_9CUCU</name>
<evidence type="ECO:0000256" key="9">
    <source>
        <dbReference type="SAM" id="Phobius"/>
    </source>
</evidence>
<dbReference type="Pfam" id="PF01694">
    <property type="entry name" value="Rhomboid"/>
    <property type="match status" value="1"/>
</dbReference>
<dbReference type="InterPro" id="IPR002048">
    <property type="entry name" value="EF_hand_dom"/>
</dbReference>
<feature type="transmembrane region" description="Helical" evidence="9">
    <location>
        <begin position="212"/>
        <end position="232"/>
    </location>
</feature>
<evidence type="ECO:0000256" key="7">
    <source>
        <dbReference type="PIRNR" id="PIRNR037470"/>
    </source>
</evidence>
<evidence type="ECO:0000256" key="6">
    <source>
        <dbReference type="ARBA" id="ARBA00023136"/>
    </source>
</evidence>
<proteinExistence type="inferred from homology"/>
<dbReference type="FunFam" id="1.20.1540.10:FF:000024">
    <property type="entry name" value="Blast:Protein rhomboid"/>
    <property type="match status" value="1"/>
</dbReference>
<dbReference type="PROSITE" id="PS50222">
    <property type="entry name" value="EF_HAND_2"/>
    <property type="match status" value="2"/>
</dbReference>
<dbReference type="PANTHER" id="PTHR45840:SF8">
    <property type="entry name" value="RHOMBOID PROTEASE"/>
    <property type="match status" value="1"/>
</dbReference>
<reference evidence="11" key="1">
    <citation type="submission" date="2022-01" db="EMBL/GenBank/DDBJ databases">
        <authorList>
            <person name="King R."/>
        </authorList>
    </citation>
    <scope>NUCLEOTIDE SEQUENCE</scope>
</reference>
<accession>A0A9N9QH54</accession>
<evidence type="ECO:0000256" key="1">
    <source>
        <dbReference type="ARBA" id="ARBA00004141"/>
    </source>
</evidence>
<feature type="active site" description="Nucleophile" evidence="8">
    <location>
        <position position="243"/>
    </location>
</feature>
<dbReference type="GO" id="GO:0004252">
    <property type="term" value="F:serine-type endopeptidase activity"/>
    <property type="evidence" value="ECO:0007669"/>
    <property type="project" value="UniProtKB-UniRule"/>
</dbReference>
<evidence type="ECO:0000313" key="11">
    <source>
        <dbReference type="EMBL" id="CAG9770211.1"/>
    </source>
</evidence>
<dbReference type="PROSITE" id="PS00018">
    <property type="entry name" value="EF_HAND_1"/>
    <property type="match status" value="2"/>
</dbReference>
<keyword evidence="12" id="KW-1185">Reference proteome</keyword>
<evidence type="ECO:0000259" key="10">
    <source>
        <dbReference type="PROSITE" id="PS50222"/>
    </source>
</evidence>
<dbReference type="InterPro" id="IPR051739">
    <property type="entry name" value="Rhomboid_IM_Serine_Proteases"/>
</dbReference>
<keyword evidence="5 9" id="KW-1133">Transmembrane helix</keyword>
<dbReference type="InterPro" id="IPR035952">
    <property type="entry name" value="Rhomboid-like_sf"/>
</dbReference>
<comment type="similarity">
    <text evidence="2 7">Belongs to the peptidase S54 family.</text>
</comment>
<dbReference type="InterPro" id="IPR022764">
    <property type="entry name" value="Peptidase_S54_rhomboid_dom"/>
</dbReference>
<dbReference type="SUPFAM" id="SSF47473">
    <property type="entry name" value="EF-hand"/>
    <property type="match status" value="1"/>
</dbReference>
<evidence type="ECO:0000256" key="2">
    <source>
        <dbReference type="ARBA" id="ARBA00009045"/>
    </source>
</evidence>
<dbReference type="GO" id="GO:0005509">
    <property type="term" value="F:calcium ion binding"/>
    <property type="evidence" value="ECO:0007669"/>
    <property type="project" value="InterPro"/>
</dbReference>
<dbReference type="Proteomes" id="UP001152799">
    <property type="component" value="Chromosome 6"/>
</dbReference>
<evidence type="ECO:0000256" key="4">
    <source>
        <dbReference type="ARBA" id="ARBA00022837"/>
    </source>
</evidence>
<dbReference type="GO" id="GO:0016020">
    <property type="term" value="C:membrane"/>
    <property type="evidence" value="ECO:0007669"/>
    <property type="project" value="UniProtKB-SubCell"/>
</dbReference>
<dbReference type="EMBL" id="OU892282">
    <property type="protein sequence ID" value="CAG9770211.1"/>
    <property type="molecule type" value="Genomic_DNA"/>
</dbReference>
<dbReference type="SUPFAM" id="SSF144091">
    <property type="entry name" value="Rhomboid-like"/>
    <property type="match status" value="1"/>
</dbReference>
<protein>
    <recommendedName>
        <fullName evidence="10">EF-hand domain-containing protein</fullName>
    </recommendedName>
</protein>
<keyword evidence="3 9" id="KW-0812">Transmembrane</keyword>
<evidence type="ECO:0000256" key="8">
    <source>
        <dbReference type="PIRSR" id="PIRSR037470-50"/>
    </source>
</evidence>
<feature type="transmembrane region" description="Helical" evidence="9">
    <location>
        <begin position="300"/>
        <end position="318"/>
    </location>
</feature>
<dbReference type="Gene3D" id="1.20.1540.10">
    <property type="entry name" value="Rhomboid-like"/>
    <property type="match status" value="1"/>
</dbReference>
<feature type="domain" description="EF-hand" evidence="10">
    <location>
        <begin position="55"/>
        <end position="90"/>
    </location>
</feature>
<feature type="active site" evidence="8">
    <location>
        <position position="303"/>
    </location>
</feature>
<evidence type="ECO:0000256" key="3">
    <source>
        <dbReference type="ARBA" id="ARBA00022692"/>
    </source>
</evidence>
<feature type="transmembrane region" description="Helical" evidence="9">
    <location>
        <begin position="244"/>
        <end position="262"/>
    </location>
</feature>
<dbReference type="SMART" id="SM00054">
    <property type="entry name" value="EFh"/>
    <property type="match status" value="2"/>
</dbReference>
<evidence type="ECO:0000256" key="5">
    <source>
        <dbReference type="ARBA" id="ARBA00022989"/>
    </source>
</evidence>
<keyword evidence="4" id="KW-0106">Calcium</keyword>